<dbReference type="EMBL" id="FMCT01000006">
    <property type="protein sequence ID" value="SCF21916.1"/>
    <property type="molecule type" value="Genomic_DNA"/>
</dbReference>
<reference evidence="3" key="1">
    <citation type="submission" date="2016-06" db="EMBL/GenBank/DDBJ databases">
        <authorList>
            <person name="Varghese N."/>
            <person name="Submissions Spin"/>
        </authorList>
    </citation>
    <scope>NUCLEOTIDE SEQUENCE [LARGE SCALE GENOMIC DNA]</scope>
    <source>
        <strain evidence="3">DSM 43168</strain>
    </source>
</reference>
<evidence type="ECO:0000256" key="1">
    <source>
        <dbReference type="SAM" id="MobiDB-lite"/>
    </source>
</evidence>
<keyword evidence="3" id="KW-1185">Reference proteome</keyword>
<feature type="region of interest" description="Disordered" evidence="1">
    <location>
        <begin position="180"/>
        <end position="286"/>
    </location>
</feature>
<dbReference type="AlphaFoldDB" id="A0A1C4YMK4"/>
<feature type="region of interest" description="Disordered" evidence="1">
    <location>
        <begin position="373"/>
        <end position="411"/>
    </location>
</feature>
<organism evidence="2 3">
    <name type="scientific">Micromonospora carbonacea</name>
    <dbReference type="NCBI Taxonomy" id="47853"/>
    <lineage>
        <taxon>Bacteria</taxon>
        <taxon>Bacillati</taxon>
        <taxon>Actinomycetota</taxon>
        <taxon>Actinomycetes</taxon>
        <taxon>Micromonosporales</taxon>
        <taxon>Micromonosporaceae</taxon>
        <taxon>Micromonospora</taxon>
    </lineage>
</organism>
<accession>A0A1C4YMK4</accession>
<protein>
    <submittedName>
        <fullName evidence="2">Uncharacterized protein</fullName>
    </submittedName>
</protein>
<dbReference type="Gene3D" id="1.10.287.1060">
    <property type="entry name" value="ESAT-6-like"/>
    <property type="match status" value="1"/>
</dbReference>
<sequence>MGDKSWEDMAREVLVDGRPADVQSAALGWKELIKNVDQVRESLEKNVKDLGVVWKGPAYEAFKTHIEGLAKNARSMVDDIDNPGRGKVSIVTTLETAASQLEDAQNTMPIPAACVGDVLAARNGEITLGVGLFETRVTAEVMGSWPVEQLGKVGDWVTGWFSDQEGDARKVYDEVNGNFKDRTMEAPGSVTPSTLSTGPTEVPDLGGGPGTGGVGGVPSVGGMPSTGGVGGGSPGGIGTLPEVGDGKPDFGSTTHPDLTPVADLPDTGSVDPGGLDDDYGTGLAGAGGPATTGLGGGGLGGGSGAGLSTGGAGGGIPGGGALGKTVSPGLPPMLGGGAAGAGRAAGRGAGGRLGAGKPGMGGMVAPGAAGGAGARGAGGRGAAGAGRPGGATAGRGGLAGAAGGAGYGEEEQVRNTWLEEDEDVWGAGGDATPGILR</sequence>
<dbReference type="RefSeq" id="WP_141723798.1">
    <property type="nucleotide sequence ID" value="NZ_FMCT01000006.1"/>
</dbReference>
<evidence type="ECO:0000313" key="2">
    <source>
        <dbReference type="EMBL" id="SCF21916.1"/>
    </source>
</evidence>
<feature type="compositionally biased region" description="Gly residues" evidence="1">
    <location>
        <begin position="373"/>
        <end position="407"/>
    </location>
</feature>
<dbReference type="Proteomes" id="UP000183585">
    <property type="component" value="Unassembled WGS sequence"/>
</dbReference>
<feature type="compositionally biased region" description="Polar residues" evidence="1">
    <location>
        <begin position="190"/>
        <end position="199"/>
    </location>
</feature>
<feature type="compositionally biased region" description="Gly residues" evidence="1">
    <location>
        <begin position="205"/>
        <end position="238"/>
    </location>
</feature>
<evidence type="ECO:0000313" key="3">
    <source>
        <dbReference type="Proteomes" id="UP000183585"/>
    </source>
</evidence>
<proteinExistence type="predicted"/>
<name>A0A1C4YMK4_9ACTN</name>
<gene>
    <name evidence="2" type="ORF">GA0070563_106268</name>
</gene>